<organism evidence="3 4">
    <name type="scientific">Colletotrichum orchidophilum</name>
    <dbReference type="NCBI Taxonomy" id="1209926"/>
    <lineage>
        <taxon>Eukaryota</taxon>
        <taxon>Fungi</taxon>
        <taxon>Dikarya</taxon>
        <taxon>Ascomycota</taxon>
        <taxon>Pezizomycotina</taxon>
        <taxon>Sordariomycetes</taxon>
        <taxon>Hypocreomycetidae</taxon>
        <taxon>Glomerellales</taxon>
        <taxon>Glomerellaceae</taxon>
        <taxon>Colletotrichum</taxon>
    </lineage>
</organism>
<evidence type="ECO:0000256" key="1">
    <source>
        <dbReference type="SAM" id="MobiDB-lite"/>
    </source>
</evidence>
<dbReference type="InterPro" id="IPR058602">
    <property type="entry name" value="YAG7_dimerisation_dom"/>
</dbReference>
<feature type="region of interest" description="Disordered" evidence="1">
    <location>
        <begin position="1"/>
        <end position="52"/>
    </location>
</feature>
<protein>
    <recommendedName>
        <fullName evidence="2">YAG7-like dimerisation domain-containing protein</fullName>
    </recommendedName>
</protein>
<feature type="compositionally biased region" description="Low complexity" evidence="1">
    <location>
        <begin position="311"/>
        <end position="323"/>
    </location>
</feature>
<feature type="compositionally biased region" description="Basic and acidic residues" evidence="1">
    <location>
        <begin position="402"/>
        <end position="429"/>
    </location>
</feature>
<evidence type="ECO:0000313" key="4">
    <source>
        <dbReference type="Proteomes" id="UP000176998"/>
    </source>
</evidence>
<sequence length="451" mass="48408">MAASPVQNPAVQAESKSAKKKKAKAAERTESPAPTASPAPEKADAADESGETAYIREIQKNIRNTNKKLTNASKIDNLIAENAGKSLDDLVAARIINADQKAQYLKKPALQAQITQYEEQMAQYKKIDQEYRVRAVAEKAELEKAFAEKLEKEKAAAVAEVKAQLDGDSSKSINSKLLTLSQFLRLAAARRSEDADQANEENRALEGVLLAIYTGDDTAVATMLKLIDGTEEQTYSVNGELLDTTFGQVKAAAKAYKSPYDEPVSAETETAATEAVTDPTIANATVNEIEAGDVAITNGQTEESVTEIPTNANIGSGSGNAAGEKWDQSADNSMSLSQEWVSVPRDPTETETGVEATPAAASNTQSWADDQPEHHETQPETPTPAAADPNDGFHQVQGRNRGRGDREGGYRGRGRAEWRGRGHRGDGRGRGRGGQRGGSISQRGPRRTEES</sequence>
<comment type="caution">
    <text evidence="3">The sequence shown here is derived from an EMBL/GenBank/DDBJ whole genome shotgun (WGS) entry which is preliminary data.</text>
</comment>
<dbReference type="Proteomes" id="UP000176998">
    <property type="component" value="Unassembled WGS sequence"/>
</dbReference>
<dbReference type="EMBL" id="MJBS01000013">
    <property type="protein sequence ID" value="OHF02402.1"/>
    <property type="molecule type" value="Genomic_DNA"/>
</dbReference>
<reference evidence="3 4" key="1">
    <citation type="submission" date="2016-09" db="EMBL/GenBank/DDBJ databases">
        <authorList>
            <person name="Capua I."/>
            <person name="De Benedictis P."/>
            <person name="Joannis T."/>
            <person name="Lombin L.H."/>
            <person name="Cattoli G."/>
        </authorList>
    </citation>
    <scope>NUCLEOTIDE SEQUENCE [LARGE SCALE GENOMIC DNA]</scope>
    <source>
        <strain evidence="3 4">IMI 309357</strain>
    </source>
</reference>
<name>A0A1G4BLS1_9PEZI</name>
<dbReference type="STRING" id="1209926.A0A1G4BLS1"/>
<dbReference type="OrthoDB" id="5399559at2759"/>
<feature type="region of interest" description="Disordered" evidence="1">
    <location>
        <begin position="297"/>
        <end position="451"/>
    </location>
</feature>
<feature type="compositionally biased region" description="Low complexity" evidence="1">
    <location>
        <begin position="31"/>
        <end position="40"/>
    </location>
</feature>
<evidence type="ECO:0000259" key="2">
    <source>
        <dbReference type="Pfam" id="PF26434"/>
    </source>
</evidence>
<dbReference type="AlphaFoldDB" id="A0A1G4BLS1"/>
<dbReference type="Pfam" id="PF26434">
    <property type="entry name" value="YAG7_C"/>
    <property type="match status" value="1"/>
</dbReference>
<gene>
    <name evidence="3" type="ORF">CORC01_02395</name>
</gene>
<proteinExistence type="predicted"/>
<feature type="domain" description="YAG7-like dimerisation" evidence="2">
    <location>
        <begin position="171"/>
        <end position="254"/>
    </location>
</feature>
<dbReference type="GeneID" id="34555555"/>
<dbReference type="RefSeq" id="XP_022479543.1">
    <property type="nucleotide sequence ID" value="XM_022614045.1"/>
</dbReference>
<feature type="compositionally biased region" description="Polar residues" evidence="1">
    <location>
        <begin position="1"/>
        <end position="10"/>
    </location>
</feature>
<feature type="compositionally biased region" description="Polar residues" evidence="1">
    <location>
        <begin position="329"/>
        <end position="340"/>
    </location>
</feature>
<feature type="compositionally biased region" description="Polar residues" evidence="1">
    <location>
        <begin position="297"/>
        <end position="310"/>
    </location>
</feature>
<evidence type="ECO:0000313" key="3">
    <source>
        <dbReference type="EMBL" id="OHF02402.1"/>
    </source>
</evidence>
<keyword evidence="4" id="KW-1185">Reference proteome</keyword>
<accession>A0A1G4BLS1</accession>